<reference evidence="1 2" key="1">
    <citation type="submission" date="2020-08" db="EMBL/GenBank/DDBJ databases">
        <authorList>
            <person name="Sun Q."/>
            <person name="Inoue M."/>
        </authorList>
    </citation>
    <scope>NUCLEOTIDE SEQUENCE [LARGE SCALE GENOMIC DNA]</scope>
    <source>
        <strain evidence="1 2">CCM 8938</strain>
    </source>
</reference>
<comment type="caution">
    <text evidence="1">The sequence shown here is derived from an EMBL/GenBank/DDBJ whole genome shotgun (WGS) entry which is preliminary data.</text>
</comment>
<dbReference type="RefSeq" id="WP_187072867.1">
    <property type="nucleotide sequence ID" value="NZ_JACRYL010000021.1"/>
</dbReference>
<sequence>MPTSRNRKKKKTVRKIKLPSLEKLKEEMRAKGYAPDPIKMRYFEAEFDGHGDSTYQERLEGLRAVGKKANEEFPEKYSNIQKWFERYDQPQLLSFSFYYFMVSPAGYDEEAVKGSLEFPPYYQELLQAFALALPRSCQGRPMSEEAEQFKKDLKEIGELNKLKHFNFPASVVSAEELPSHLLRTEMMMHTTAVRNWSYDHKMKAVTLALAERLSANFISVNGFHPVLFLKLIYRMTEEVEERINEHRLKTMEIMRHKQYDKLIDCYEANFPIKHSNVEERKKLWVDKPLQIDPSSPI</sequence>
<gene>
    <name evidence="1" type="ORF">H7U22_18625</name>
</gene>
<dbReference type="Proteomes" id="UP000652755">
    <property type="component" value="Unassembled WGS sequence"/>
</dbReference>
<protein>
    <submittedName>
        <fullName evidence="1">Uncharacterized protein</fullName>
    </submittedName>
</protein>
<dbReference type="EMBL" id="JACRYL010000021">
    <property type="protein sequence ID" value="MBC6112443.1"/>
    <property type="molecule type" value="Genomic_DNA"/>
</dbReference>
<keyword evidence="2" id="KW-1185">Reference proteome</keyword>
<evidence type="ECO:0000313" key="1">
    <source>
        <dbReference type="EMBL" id="MBC6112443.1"/>
    </source>
</evidence>
<name>A0ABR7KWG0_9SPHI</name>
<proteinExistence type="predicted"/>
<organism evidence="1 2">
    <name type="scientific">Pedobacter fastidiosus</name>
    <dbReference type="NCBI Taxonomy" id="2765361"/>
    <lineage>
        <taxon>Bacteria</taxon>
        <taxon>Pseudomonadati</taxon>
        <taxon>Bacteroidota</taxon>
        <taxon>Sphingobacteriia</taxon>
        <taxon>Sphingobacteriales</taxon>
        <taxon>Sphingobacteriaceae</taxon>
        <taxon>Pedobacter</taxon>
    </lineage>
</organism>
<evidence type="ECO:0000313" key="2">
    <source>
        <dbReference type="Proteomes" id="UP000652755"/>
    </source>
</evidence>
<accession>A0ABR7KWG0</accession>